<gene>
    <name evidence="13" type="primary">budC_3</name>
    <name evidence="13" type="ORF">ERS450000_00989</name>
</gene>
<organism evidence="13 14">
    <name type="scientific">Nocardia farcinica</name>
    <dbReference type="NCBI Taxonomy" id="37329"/>
    <lineage>
        <taxon>Bacteria</taxon>
        <taxon>Bacillati</taxon>
        <taxon>Actinomycetota</taxon>
        <taxon>Actinomycetes</taxon>
        <taxon>Mycobacteriales</taxon>
        <taxon>Nocardiaceae</taxon>
        <taxon>Nocardia</taxon>
    </lineage>
</organism>
<evidence type="ECO:0000256" key="6">
    <source>
        <dbReference type="ARBA" id="ARBA00029989"/>
    </source>
</evidence>
<dbReference type="GO" id="GO:0045150">
    <property type="term" value="P:acetoin catabolic process"/>
    <property type="evidence" value="ECO:0007669"/>
    <property type="project" value="InterPro"/>
</dbReference>
<dbReference type="AlphaFoldDB" id="A0A0H5NH27"/>
<accession>A0A0H5NH27</accession>
<feature type="binding site" evidence="10">
    <location>
        <begin position="181"/>
        <end position="186"/>
    </location>
    <ligand>
        <name>NAD(+)</name>
        <dbReference type="ChEBI" id="CHEBI:57540"/>
    </ligand>
</feature>
<feature type="binding site" evidence="10">
    <location>
        <position position="155"/>
    </location>
    <ligand>
        <name>NAD(+)</name>
        <dbReference type="ChEBI" id="CHEBI:57540"/>
    </ligand>
</feature>
<dbReference type="InterPro" id="IPR020904">
    <property type="entry name" value="Sc_DH/Rdtase_CS"/>
</dbReference>
<dbReference type="OMA" id="WQSHLAV"/>
<protein>
    <recommendedName>
        <fullName evidence="3">Diacetyl reductase [(S)-acetoin forming]</fullName>
        <ecNumber evidence="2">1.1.1.304</ecNumber>
    </recommendedName>
    <alternativeName>
        <fullName evidence="6">Acetoin(diacetyl) reductase</fullName>
    </alternativeName>
    <alternativeName>
        <fullName evidence="7">Meso-2,3-butanediol dehydrogenase</fullName>
    </alternativeName>
</protein>
<dbReference type="GO" id="GO:0006633">
    <property type="term" value="P:fatty acid biosynthetic process"/>
    <property type="evidence" value="ECO:0007669"/>
    <property type="project" value="TreeGrafter"/>
</dbReference>
<dbReference type="PANTHER" id="PTHR42760:SF121">
    <property type="entry name" value="3-OXOACYL-(ACYL-CARRIER-PROTEIN) REDUCTASE"/>
    <property type="match status" value="1"/>
</dbReference>
<dbReference type="InterPro" id="IPR002347">
    <property type="entry name" value="SDR_fam"/>
</dbReference>
<keyword evidence="4 13" id="KW-0560">Oxidoreductase</keyword>
<dbReference type="KEGG" id="nfr:ERS450000_00989"/>
<name>A0A0H5NH27_NOCFR</name>
<feature type="domain" description="Ketoreductase" evidence="12">
    <location>
        <begin position="2"/>
        <end position="182"/>
    </location>
</feature>
<evidence type="ECO:0000256" key="11">
    <source>
        <dbReference type="RuleBase" id="RU000363"/>
    </source>
</evidence>
<keyword evidence="5 10" id="KW-0520">NAD</keyword>
<evidence type="ECO:0000259" key="12">
    <source>
        <dbReference type="SMART" id="SM00822"/>
    </source>
</evidence>
<dbReference type="Gene3D" id="3.40.50.720">
    <property type="entry name" value="NAD(P)-binding Rossmann-like Domain"/>
    <property type="match status" value="1"/>
</dbReference>
<dbReference type="InterPro" id="IPR036291">
    <property type="entry name" value="NAD(P)-bd_dom_sf"/>
</dbReference>
<dbReference type="NCBIfam" id="TIGR02415">
    <property type="entry name" value="23BDH"/>
    <property type="match status" value="1"/>
</dbReference>
<feature type="binding site" evidence="10">
    <location>
        <begin position="58"/>
        <end position="59"/>
    </location>
    <ligand>
        <name>NAD(+)</name>
        <dbReference type="ChEBI" id="CHEBI:57540"/>
    </ligand>
</feature>
<dbReference type="FunFam" id="3.40.50.720:FF:000084">
    <property type="entry name" value="Short-chain dehydrogenase reductase"/>
    <property type="match status" value="1"/>
</dbReference>
<evidence type="ECO:0000256" key="9">
    <source>
        <dbReference type="PIRSR" id="PIRSR614007-1"/>
    </source>
</evidence>
<comment type="similarity">
    <text evidence="1 11">Belongs to the short-chain dehydrogenases/reductases (SDR) family.</text>
</comment>
<dbReference type="PANTHER" id="PTHR42760">
    <property type="entry name" value="SHORT-CHAIN DEHYDROGENASES/REDUCTASES FAMILY MEMBER"/>
    <property type="match status" value="1"/>
</dbReference>
<dbReference type="SUPFAM" id="SSF51735">
    <property type="entry name" value="NAD(P)-binding Rossmann-fold domains"/>
    <property type="match status" value="1"/>
</dbReference>
<dbReference type="PROSITE" id="PS00061">
    <property type="entry name" value="ADH_SHORT"/>
    <property type="match status" value="1"/>
</dbReference>
<evidence type="ECO:0000256" key="5">
    <source>
        <dbReference type="ARBA" id="ARBA00023027"/>
    </source>
</evidence>
<dbReference type="RefSeq" id="WP_011209608.1">
    <property type="nucleotide sequence ID" value="NZ_CAACYE020000001.1"/>
</dbReference>
<sequence length="255" mass="26587">MSVVLVTGGGRGIGRGIALRLARDGHDLALVDLDPSTLAAVADEIRETGRAATTFVADVSDRDQVFAAVDHAYTALGGFDVMVNNAGIAQVAPIDDVRPADVDTIWRVNIDGVLWGIQAAAAKFRALGQKGKIVNASSIAGHDGFAMLGVYSATKFAVRALTQAAAKEYAAHGITVNAYCPGVVGTDMWVTIDRRFAELTGAAEGETYAKFVDGIALGRAQTPEDVAALVSYLAGPDSDYMTGQSILIDGGLVFR</sequence>
<evidence type="ECO:0000256" key="4">
    <source>
        <dbReference type="ARBA" id="ARBA00023002"/>
    </source>
</evidence>
<dbReference type="PRINTS" id="PR00080">
    <property type="entry name" value="SDRFAMILY"/>
</dbReference>
<dbReference type="Pfam" id="PF00106">
    <property type="entry name" value="adh_short"/>
    <property type="match status" value="1"/>
</dbReference>
<dbReference type="InterPro" id="IPR014007">
    <property type="entry name" value="23BDH"/>
</dbReference>
<dbReference type="Proteomes" id="UP000057820">
    <property type="component" value="Chromosome 1"/>
</dbReference>
<dbReference type="EMBL" id="LN868938">
    <property type="protein sequence ID" value="CRY74828.1"/>
    <property type="molecule type" value="Genomic_DNA"/>
</dbReference>
<evidence type="ECO:0000256" key="8">
    <source>
        <dbReference type="ARBA" id="ARBA00047315"/>
    </source>
</evidence>
<dbReference type="GO" id="GO:0052588">
    <property type="term" value="F:diacetyl reductase ((S)-acetoin forming) (NAD+) activity"/>
    <property type="evidence" value="ECO:0007669"/>
    <property type="project" value="UniProtKB-EC"/>
</dbReference>
<feature type="active site" description="Proton acceptor" evidence="9">
    <location>
        <position position="151"/>
    </location>
</feature>
<feature type="binding site" evidence="10">
    <location>
        <position position="85"/>
    </location>
    <ligand>
        <name>NAD(+)</name>
        <dbReference type="ChEBI" id="CHEBI:57540"/>
    </ligand>
</feature>
<comment type="catalytic activity">
    <reaction evidence="8">
        <text>(S)-acetoin + NAD(+) = diacetyl + NADH + H(+)</text>
        <dbReference type="Rhea" id="RHEA:27286"/>
        <dbReference type="ChEBI" id="CHEBI:15378"/>
        <dbReference type="ChEBI" id="CHEBI:15687"/>
        <dbReference type="ChEBI" id="CHEBI:16583"/>
        <dbReference type="ChEBI" id="CHEBI:57540"/>
        <dbReference type="ChEBI" id="CHEBI:57945"/>
        <dbReference type="EC" id="1.1.1.304"/>
    </reaction>
</comment>
<proteinExistence type="inferred from homology"/>
<dbReference type="GO" id="GO:0048038">
    <property type="term" value="F:quinone binding"/>
    <property type="evidence" value="ECO:0007669"/>
    <property type="project" value="TreeGrafter"/>
</dbReference>
<evidence type="ECO:0000313" key="13">
    <source>
        <dbReference type="EMBL" id="CRY74828.1"/>
    </source>
</evidence>
<dbReference type="SMART" id="SM00822">
    <property type="entry name" value="PKS_KR"/>
    <property type="match status" value="1"/>
</dbReference>
<evidence type="ECO:0000256" key="1">
    <source>
        <dbReference type="ARBA" id="ARBA00006484"/>
    </source>
</evidence>
<evidence type="ECO:0000313" key="14">
    <source>
        <dbReference type="Proteomes" id="UP000057820"/>
    </source>
</evidence>
<evidence type="ECO:0000256" key="7">
    <source>
        <dbReference type="ARBA" id="ARBA00031758"/>
    </source>
</evidence>
<feature type="binding site" evidence="10">
    <location>
        <position position="32"/>
    </location>
    <ligand>
        <name>NAD(+)</name>
        <dbReference type="ChEBI" id="CHEBI:57540"/>
    </ligand>
</feature>
<dbReference type="PRINTS" id="PR00081">
    <property type="entry name" value="GDHRDH"/>
</dbReference>
<dbReference type="EC" id="1.1.1.304" evidence="2"/>
<dbReference type="GeneID" id="61133793"/>
<evidence type="ECO:0000256" key="3">
    <source>
        <dbReference type="ARBA" id="ARBA00016110"/>
    </source>
</evidence>
<feature type="binding site" evidence="10">
    <location>
        <position position="151"/>
    </location>
    <ligand>
        <name>NAD(+)</name>
        <dbReference type="ChEBI" id="CHEBI:57540"/>
    </ligand>
</feature>
<evidence type="ECO:0000256" key="10">
    <source>
        <dbReference type="PIRSR" id="PIRSR614007-2"/>
    </source>
</evidence>
<dbReference type="InterPro" id="IPR057326">
    <property type="entry name" value="KR_dom"/>
</dbReference>
<reference evidence="14" key="1">
    <citation type="submission" date="2015-03" db="EMBL/GenBank/DDBJ databases">
        <authorList>
            <consortium name="Pathogen Informatics"/>
        </authorList>
    </citation>
    <scope>NUCLEOTIDE SEQUENCE [LARGE SCALE GENOMIC DNA]</scope>
    <source>
        <strain evidence="14">NCTC11134</strain>
    </source>
</reference>
<evidence type="ECO:0000256" key="2">
    <source>
        <dbReference type="ARBA" id="ARBA00012848"/>
    </source>
</evidence>